<dbReference type="AlphaFoldDB" id="A0AAP6EFF7"/>
<evidence type="ECO:0000313" key="6">
    <source>
        <dbReference type="EMBL" id="MDX3019566.1"/>
    </source>
</evidence>
<evidence type="ECO:0000259" key="4">
    <source>
        <dbReference type="PROSITE" id="PS00083"/>
    </source>
</evidence>
<evidence type="ECO:0000256" key="3">
    <source>
        <dbReference type="ARBA" id="ARBA00023002"/>
    </source>
</evidence>
<dbReference type="InterPro" id="IPR015889">
    <property type="entry name" value="Intradiol_dOase_core"/>
</dbReference>
<sequence length="311" mass="33967">MTTTDTPHTDIAFDQRLRVVFDDLQKTFGDVALRHGITFEELGQAITYVTKLVASGEFPLAAISLLGNHPMEVSYGMAYAHPEKDGASTWIPTGPAYVPGAPEIDNPGVLPMAPDEPGETLLVSGTVRSTSGKPLPGAVVDLWQTTAGGRYAGLTPEQAGPLEGLDVVDFDLPKYHLRGKIVADAEGRYEYRTVLPGVETAAVPGSLFDGLLLMLGRANSRARHIHAHITHDDHHMLTHQIHFDGDPLVDTVSEGAIARELIHKTELHDDAEWEARGLTGPYRTLTCDYTLRPIGFDEVKDPYVLEGFWKQ</sequence>
<feature type="domain" description="Intradiol ring-cleavage dioxygenases" evidence="4">
    <location>
        <begin position="123"/>
        <end position="151"/>
    </location>
</feature>
<evidence type="ECO:0000313" key="7">
    <source>
        <dbReference type="Proteomes" id="UP001272987"/>
    </source>
</evidence>
<evidence type="ECO:0000256" key="1">
    <source>
        <dbReference type="ARBA" id="ARBA00007825"/>
    </source>
</evidence>
<proteinExistence type="inferred from homology"/>
<comment type="caution">
    <text evidence="5">The sequence shown here is derived from an EMBL/GenBank/DDBJ whole genome shotgun (WGS) entry which is preliminary data.</text>
</comment>
<dbReference type="PANTHER" id="PTHR33711:SF7">
    <property type="entry name" value="INTRADIOL RING-CLEAVAGE DIOXYGENASES DOMAIN-CONTAINING PROTEIN-RELATED"/>
    <property type="match status" value="1"/>
</dbReference>
<comment type="similarity">
    <text evidence="1">Belongs to the intradiol ring-cleavage dioxygenase family.</text>
</comment>
<organism evidence="5 8">
    <name type="scientific">Streptomyces acidiscabies</name>
    <dbReference type="NCBI Taxonomy" id="42234"/>
    <lineage>
        <taxon>Bacteria</taxon>
        <taxon>Bacillati</taxon>
        <taxon>Actinomycetota</taxon>
        <taxon>Actinomycetes</taxon>
        <taxon>Kitasatosporales</taxon>
        <taxon>Streptomycetaceae</taxon>
        <taxon>Streptomyces</taxon>
    </lineage>
</organism>
<dbReference type="GO" id="GO:0016702">
    <property type="term" value="F:oxidoreductase activity, acting on single donors with incorporation of molecular oxygen, incorporation of two atoms of oxygen"/>
    <property type="evidence" value="ECO:0007669"/>
    <property type="project" value="InterPro"/>
</dbReference>
<dbReference type="PANTHER" id="PTHR33711">
    <property type="entry name" value="DIOXYGENASE, PUTATIVE (AFU_ORTHOLOGUE AFUA_2G02910)-RELATED"/>
    <property type="match status" value="1"/>
</dbReference>
<evidence type="ECO:0000313" key="8">
    <source>
        <dbReference type="Proteomes" id="UP001282288"/>
    </source>
</evidence>
<dbReference type="RefSeq" id="WP_010353157.1">
    <property type="nucleotide sequence ID" value="NZ_CP122369.1"/>
</dbReference>
<dbReference type="GO" id="GO:0008199">
    <property type="term" value="F:ferric iron binding"/>
    <property type="evidence" value="ECO:0007669"/>
    <property type="project" value="InterPro"/>
</dbReference>
<keyword evidence="2" id="KW-0223">Dioxygenase</keyword>
<protein>
    <submittedName>
        <fullName evidence="5">Catechol 1,2-dioxygenase</fullName>
    </submittedName>
</protein>
<dbReference type="EMBL" id="JARAWC010000006">
    <property type="protein sequence ID" value="MDX2960215.1"/>
    <property type="molecule type" value="Genomic_DNA"/>
</dbReference>
<dbReference type="Proteomes" id="UP001282288">
    <property type="component" value="Unassembled WGS sequence"/>
</dbReference>
<dbReference type="GeneID" id="69811493"/>
<dbReference type="InterPro" id="IPR050770">
    <property type="entry name" value="Intradiol_RC_Dioxygenase"/>
</dbReference>
<accession>A0AAP6EFF7</accession>
<gene>
    <name evidence="5" type="ORF">PV399_10890</name>
    <name evidence="6" type="ORF">PV666_16940</name>
</gene>
<evidence type="ECO:0000256" key="2">
    <source>
        <dbReference type="ARBA" id="ARBA00022964"/>
    </source>
</evidence>
<dbReference type="Proteomes" id="UP001272987">
    <property type="component" value="Unassembled WGS sequence"/>
</dbReference>
<reference evidence="5 7" key="1">
    <citation type="journal article" date="2023" name="Microb. Genom.">
        <title>Mesoterricola silvestris gen. nov., sp. nov., Mesoterricola sediminis sp. nov., Geothrix oryzae sp. nov., Geothrix edaphica sp. nov., Geothrix rubra sp. nov., and Geothrix limicola sp. nov., six novel members of Acidobacteriota isolated from soils.</title>
        <authorList>
            <person name="Weisberg A.J."/>
            <person name="Pearce E."/>
            <person name="Kramer C.G."/>
            <person name="Chang J.H."/>
            <person name="Clarke C.R."/>
        </authorList>
    </citation>
    <scope>NUCLEOTIDE SEQUENCE</scope>
    <source>
        <strain evidence="6 7">NB05-1H</strain>
        <strain evidence="5">NRRL_B-16521</strain>
    </source>
</reference>
<dbReference type="Pfam" id="PF00775">
    <property type="entry name" value="Dioxygenase_C"/>
    <property type="match status" value="1"/>
</dbReference>
<dbReference type="EMBL" id="JARAWP010000009">
    <property type="protein sequence ID" value="MDX3019566.1"/>
    <property type="molecule type" value="Genomic_DNA"/>
</dbReference>
<keyword evidence="3" id="KW-0560">Oxidoreductase</keyword>
<name>A0AAP6EFF7_9ACTN</name>
<dbReference type="Gene3D" id="2.60.130.10">
    <property type="entry name" value="Aromatic compound dioxygenase"/>
    <property type="match status" value="1"/>
</dbReference>
<dbReference type="InterPro" id="IPR000627">
    <property type="entry name" value="Intradiol_dOase_C"/>
</dbReference>
<dbReference type="SUPFAM" id="SSF49482">
    <property type="entry name" value="Aromatic compound dioxygenase"/>
    <property type="match status" value="1"/>
</dbReference>
<dbReference type="PROSITE" id="PS00083">
    <property type="entry name" value="INTRADIOL_DIOXYGENAS"/>
    <property type="match status" value="1"/>
</dbReference>
<keyword evidence="7" id="KW-1185">Reference proteome</keyword>
<evidence type="ECO:0000313" key="5">
    <source>
        <dbReference type="EMBL" id="MDX2960215.1"/>
    </source>
</evidence>